<keyword evidence="4" id="KW-1185">Reference proteome</keyword>
<evidence type="ECO:0000313" key="4">
    <source>
        <dbReference type="Proteomes" id="UP000594454"/>
    </source>
</evidence>
<keyword evidence="2" id="KW-0732">Signal</keyword>
<feature type="signal peptide" evidence="2">
    <location>
        <begin position="1"/>
        <end position="19"/>
    </location>
</feature>
<accession>A0A7R8UTV2</accession>
<protein>
    <submittedName>
        <fullName evidence="3">Uncharacterized protein</fullName>
    </submittedName>
</protein>
<reference evidence="3 4" key="1">
    <citation type="submission" date="2020-11" db="EMBL/GenBank/DDBJ databases">
        <authorList>
            <person name="Wallbank WR R."/>
            <person name="Pardo Diaz C."/>
            <person name="Kozak K."/>
            <person name="Martin S."/>
            <person name="Jiggins C."/>
            <person name="Moest M."/>
            <person name="Warren A I."/>
            <person name="Generalovic N T."/>
            <person name="Byers J.R.P. K."/>
            <person name="Montejo-Kovacevich G."/>
            <person name="Yen C E."/>
        </authorList>
    </citation>
    <scope>NUCLEOTIDE SEQUENCE [LARGE SCALE GENOMIC DNA]</scope>
</reference>
<dbReference type="Proteomes" id="UP000594454">
    <property type="component" value="Chromosome 4"/>
</dbReference>
<evidence type="ECO:0000313" key="3">
    <source>
        <dbReference type="EMBL" id="CAD7086883.1"/>
    </source>
</evidence>
<feature type="chain" id="PRO_5031176829" evidence="2">
    <location>
        <begin position="20"/>
        <end position="367"/>
    </location>
</feature>
<proteinExistence type="predicted"/>
<evidence type="ECO:0000256" key="2">
    <source>
        <dbReference type="SAM" id="SignalP"/>
    </source>
</evidence>
<evidence type="ECO:0000256" key="1">
    <source>
        <dbReference type="SAM" id="MobiDB-lite"/>
    </source>
</evidence>
<feature type="region of interest" description="Disordered" evidence="1">
    <location>
        <begin position="113"/>
        <end position="133"/>
    </location>
</feature>
<sequence>MKCWLLPLAFCLLYRPSDSADDDESSTGNSAEYSTIDFSSFLPPIYEAPVFQYPEKQAPQIQASLREVFRPPSLHEPIISEKQQKAGQNASKQDNIPQFQFLKQQPKPFEPAKYQESKKNFEDSQKRFQQVQQQEYQQRQQFKFQQQQQPEVLQRGIEQYNFNLLPQYLQEQIYQGRLATPATIYIVYVPSPAPVQEFTDHIAPEPPARLNLPQIKQNANPKPMLSSNFKADPPDQMMYSSVKSEGQFESKGPIAQGQKPYQPNYYSSLINHGSYQSKSSFRFGRKDSFDKRPASTHMYPVHPRSISKEDLKVIVENAHNYALYSQIKKPMQPPTSAQYFTRIYPVSGEQGQNKNPKSFLSKYNFIK</sequence>
<dbReference type="OrthoDB" id="10656738at2759"/>
<dbReference type="AlphaFoldDB" id="A0A7R8UTV2"/>
<dbReference type="InParanoid" id="A0A7R8UTV2"/>
<organism evidence="3 4">
    <name type="scientific">Hermetia illucens</name>
    <name type="common">Black soldier fly</name>
    <dbReference type="NCBI Taxonomy" id="343691"/>
    <lineage>
        <taxon>Eukaryota</taxon>
        <taxon>Metazoa</taxon>
        <taxon>Ecdysozoa</taxon>
        <taxon>Arthropoda</taxon>
        <taxon>Hexapoda</taxon>
        <taxon>Insecta</taxon>
        <taxon>Pterygota</taxon>
        <taxon>Neoptera</taxon>
        <taxon>Endopterygota</taxon>
        <taxon>Diptera</taxon>
        <taxon>Brachycera</taxon>
        <taxon>Stratiomyomorpha</taxon>
        <taxon>Stratiomyidae</taxon>
        <taxon>Hermetiinae</taxon>
        <taxon>Hermetia</taxon>
    </lineage>
</organism>
<dbReference type="EMBL" id="LR899012">
    <property type="protein sequence ID" value="CAD7086883.1"/>
    <property type="molecule type" value="Genomic_DNA"/>
</dbReference>
<feature type="compositionally biased region" description="Basic and acidic residues" evidence="1">
    <location>
        <begin position="113"/>
        <end position="126"/>
    </location>
</feature>
<name>A0A7R8UTV2_HERIL</name>
<gene>
    <name evidence="3" type="ORF">HERILL_LOCUS9623</name>
</gene>